<comment type="caution">
    <text evidence="1">The sequence shown here is derived from an EMBL/GenBank/DDBJ whole genome shotgun (WGS) entry which is preliminary data.</text>
</comment>
<sequence>DVPGLNKAWEEGDLEESRYIYNRLPNDSQQPEILESYIHDLAALFVRNRVHRIFGVHLAHAHFALPENTVLLGANHEMPRCRWAKATAFQAIDLGNVHGHIFVLTDRGFRPYEYQTGPTPDLSQVDEAFLQELANFLKANNLATLVGLQVIDPYATQMLELVLPQGTIM</sequence>
<feature type="non-terminal residue" evidence="1">
    <location>
        <position position="169"/>
    </location>
</feature>
<evidence type="ECO:0000313" key="2">
    <source>
        <dbReference type="Proteomes" id="UP001301769"/>
    </source>
</evidence>
<reference evidence="1" key="2">
    <citation type="submission" date="2023-05" db="EMBL/GenBank/DDBJ databases">
        <authorList>
            <consortium name="Lawrence Berkeley National Laboratory"/>
            <person name="Steindorff A."/>
            <person name="Hensen N."/>
            <person name="Bonometti L."/>
            <person name="Westerberg I."/>
            <person name="Brannstrom I.O."/>
            <person name="Guillou S."/>
            <person name="Cros-Aarteil S."/>
            <person name="Calhoun S."/>
            <person name="Haridas S."/>
            <person name="Kuo A."/>
            <person name="Mondo S."/>
            <person name="Pangilinan J."/>
            <person name="Riley R."/>
            <person name="Labutti K."/>
            <person name="Andreopoulos B."/>
            <person name="Lipzen A."/>
            <person name="Chen C."/>
            <person name="Yanf M."/>
            <person name="Daum C."/>
            <person name="Ng V."/>
            <person name="Clum A."/>
            <person name="Ohm R."/>
            <person name="Martin F."/>
            <person name="Silar P."/>
            <person name="Natvig D."/>
            <person name="Lalanne C."/>
            <person name="Gautier V."/>
            <person name="Ament-Velasquez S.L."/>
            <person name="Kruys A."/>
            <person name="Hutchinson M.I."/>
            <person name="Powell A.J."/>
            <person name="Barry K."/>
            <person name="Miller A.N."/>
            <person name="Grigoriev I.V."/>
            <person name="Debuchy R."/>
            <person name="Gladieux P."/>
            <person name="Thoren M.H."/>
            <person name="Johannesson H."/>
        </authorList>
    </citation>
    <scope>NUCLEOTIDE SEQUENCE</scope>
    <source>
        <strain evidence="1">PSN293</strain>
    </source>
</reference>
<accession>A0AAN6XWR9</accession>
<reference evidence="1" key="1">
    <citation type="journal article" date="2023" name="Mol. Phylogenet. Evol.">
        <title>Genome-scale phylogeny and comparative genomics of the fungal order Sordariales.</title>
        <authorList>
            <person name="Hensen N."/>
            <person name="Bonometti L."/>
            <person name="Westerberg I."/>
            <person name="Brannstrom I.O."/>
            <person name="Guillou S."/>
            <person name="Cros-Aarteil S."/>
            <person name="Calhoun S."/>
            <person name="Haridas S."/>
            <person name="Kuo A."/>
            <person name="Mondo S."/>
            <person name="Pangilinan J."/>
            <person name="Riley R."/>
            <person name="LaButti K."/>
            <person name="Andreopoulos B."/>
            <person name="Lipzen A."/>
            <person name="Chen C."/>
            <person name="Yan M."/>
            <person name="Daum C."/>
            <person name="Ng V."/>
            <person name="Clum A."/>
            <person name="Steindorff A."/>
            <person name="Ohm R.A."/>
            <person name="Martin F."/>
            <person name="Silar P."/>
            <person name="Natvig D.O."/>
            <person name="Lalanne C."/>
            <person name="Gautier V."/>
            <person name="Ament-Velasquez S.L."/>
            <person name="Kruys A."/>
            <person name="Hutchinson M.I."/>
            <person name="Powell A.J."/>
            <person name="Barry K."/>
            <person name="Miller A.N."/>
            <person name="Grigoriev I.V."/>
            <person name="Debuchy R."/>
            <person name="Gladieux P."/>
            <person name="Hiltunen Thoren M."/>
            <person name="Johannesson H."/>
        </authorList>
    </citation>
    <scope>NUCLEOTIDE SEQUENCE</scope>
    <source>
        <strain evidence="1">PSN293</strain>
    </source>
</reference>
<gene>
    <name evidence="1" type="ORF">QBC37DRAFT_237261</name>
</gene>
<dbReference type="EMBL" id="MU858581">
    <property type="protein sequence ID" value="KAK4205967.1"/>
    <property type="molecule type" value="Genomic_DNA"/>
</dbReference>
<feature type="non-terminal residue" evidence="1">
    <location>
        <position position="1"/>
    </location>
</feature>
<organism evidence="1 2">
    <name type="scientific">Rhypophila decipiens</name>
    <dbReference type="NCBI Taxonomy" id="261697"/>
    <lineage>
        <taxon>Eukaryota</taxon>
        <taxon>Fungi</taxon>
        <taxon>Dikarya</taxon>
        <taxon>Ascomycota</taxon>
        <taxon>Pezizomycotina</taxon>
        <taxon>Sordariomycetes</taxon>
        <taxon>Sordariomycetidae</taxon>
        <taxon>Sordariales</taxon>
        <taxon>Naviculisporaceae</taxon>
        <taxon>Rhypophila</taxon>
    </lineage>
</organism>
<proteinExistence type="predicted"/>
<keyword evidence="2" id="KW-1185">Reference proteome</keyword>
<dbReference type="AlphaFoldDB" id="A0AAN6XWR9"/>
<evidence type="ECO:0000313" key="1">
    <source>
        <dbReference type="EMBL" id="KAK4205967.1"/>
    </source>
</evidence>
<name>A0AAN6XWR9_9PEZI</name>
<dbReference type="Proteomes" id="UP001301769">
    <property type="component" value="Unassembled WGS sequence"/>
</dbReference>
<protein>
    <submittedName>
        <fullName evidence="1">Uncharacterized protein</fullName>
    </submittedName>
</protein>